<proteinExistence type="inferred from homology"/>
<comment type="similarity">
    <text evidence="1">Belongs to the LytR/CpsA/Psr (LCP) family.</text>
</comment>
<evidence type="ECO:0000256" key="1">
    <source>
        <dbReference type="ARBA" id="ARBA00006068"/>
    </source>
</evidence>
<dbReference type="Gene3D" id="3.40.630.190">
    <property type="entry name" value="LCP protein"/>
    <property type="match status" value="1"/>
</dbReference>
<evidence type="ECO:0000313" key="5">
    <source>
        <dbReference type="Proteomes" id="UP000546806"/>
    </source>
</evidence>
<keyword evidence="2" id="KW-0472">Membrane</keyword>
<dbReference type="InterPro" id="IPR004474">
    <property type="entry name" value="LytR_CpsA_psr"/>
</dbReference>
<name>A0A842CRV1_9LIST</name>
<evidence type="ECO:0000256" key="2">
    <source>
        <dbReference type="SAM" id="Phobius"/>
    </source>
</evidence>
<sequence>MDTIDFQPYEKKPSRLMRWFQVSFVVLLGIVFTVGAFAIHYYNGIQETLNNIHVPLSKDKASTSTLTDGHSFSILLIGTDARAGEKNGRSDSMILATINKEKNSVKMLSIPRDTKVTYANGDIGKINGSYSKGGAEGTVSAVEKLMNVPIDYYVTINMKGFSDLVSAVGGVRVTNDINLTEVNKKFVKGKIDLTGKEALQYVRIRHEDPRGDFGRQDRQRDVIMGISNELAGTASITHFNKLLKAVGDNFTTNLSMDDILEVATKYASVRNDVETLKMEGEGVSIYSEAYGFNLYYYELDDKSKAAATKVFRDHLGLSTDTTTTTTE</sequence>
<evidence type="ECO:0000259" key="3">
    <source>
        <dbReference type="Pfam" id="PF03816"/>
    </source>
</evidence>
<dbReference type="EMBL" id="JAARWW010000003">
    <property type="protein sequence ID" value="MBC2003786.1"/>
    <property type="molecule type" value="Genomic_DNA"/>
</dbReference>
<gene>
    <name evidence="4" type="ORF">HCA78_08415</name>
</gene>
<dbReference type="RefSeq" id="WP_185533238.1">
    <property type="nucleotide sequence ID" value="NZ_JAARWW010000003.1"/>
</dbReference>
<feature type="transmembrane region" description="Helical" evidence="2">
    <location>
        <begin position="20"/>
        <end position="42"/>
    </location>
</feature>
<evidence type="ECO:0000313" key="4">
    <source>
        <dbReference type="EMBL" id="MBC2003786.1"/>
    </source>
</evidence>
<reference evidence="4 5" key="1">
    <citation type="submission" date="2020-03" db="EMBL/GenBank/DDBJ databases">
        <title>Soil Listeria distribution.</title>
        <authorList>
            <person name="Liao J."/>
            <person name="Wiedmann M."/>
        </authorList>
    </citation>
    <scope>NUCLEOTIDE SEQUENCE [LARGE SCALE GENOMIC DNA]</scope>
    <source>
        <strain evidence="4 5">FSL L7-0435</strain>
    </source>
</reference>
<dbReference type="NCBIfam" id="TIGR00350">
    <property type="entry name" value="lytR_cpsA_psr"/>
    <property type="match status" value="1"/>
</dbReference>
<organism evidence="4 5">
    <name type="scientific">Listeria booriae</name>
    <dbReference type="NCBI Taxonomy" id="1552123"/>
    <lineage>
        <taxon>Bacteria</taxon>
        <taxon>Bacillati</taxon>
        <taxon>Bacillota</taxon>
        <taxon>Bacilli</taxon>
        <taxon>Bacillales</taxon>
        <taxon>Listeriaceae</taxon>
        <taxon>Listeria</taxon>
    </lineage>
</organism>
<keyword evidence="2" id="KW-0812">Transmembrane</keyword>
<dbReference type="InterPro" id="IPR050922">
    <property type="entry name" value="LytR/CpsA/Psr_CW_biosynth"/>
</dbReference>
<dbReference type="PANTHER" id="PTHR33392:SF6">
    <property type="entry name" value="POLYISOPRENYL-TEICHOIC ACID--PEPTIDOGLYCAN TEICHOIC ACID TRANSFERASE TAGU"/>
    <property type="match status" value="1"/>
</dbReference>
<dbReference type="Proteomes" id="UP000546806">
    <property type="component" value="Unassembled WGS sequence"/>
</dbReference>
<comment type="caution">
    <text evidence="4">The sequence shown here is derived from an EMBL/GenBank/DDBJ whole genome shotgun (WGS) entry which is preliminary data.</text>
</comment>
<accession>A0A842CRV1</accession>
<keyword evidence="2" id="KW-1133">Transmembrane helix</keyword>
<dbReference type="AlphaFoldDB" id="A0A842CRV1"/>
<protein>
    <submittedName>
        <fullName evidence="4">LytR family transcriptional regulator</fullName>
    </submittedName>
</protein>
<dbReference type="Pfam" id="PF03816">
    <property type="entry name" value="LytR_cpsA_psr"/>
    <property type="match status" value="1"/>
</dbReference>
<feature type="domain" description="Cell envelope-related transcriptional attenuator" evidence="3">
    <location>
        <begin position="89"/>
        <end position="230"/>
    </location>
</feature>
<dbReference type="PANTHER" id="PTHR33392">
    <property type="entry name" value="POLYISOPRENYL-TEICHOIC ACID--PEPTIDOGLYCAN TEICHOIC ACID TRANSFERASE TAGU"/>
    <property type="match status" value="1"/>
</dbReference>